<organism evidence="2 3">
    <name type="scientific">Pleurotus eryngii</name>
    <name type="common">Boletus of the steppes</name>
    <dbReference type="NCBI Taxonomy" id="5323"/>
    <lineage>
        <taxon>Eukaryota</taxon>
        <taxon>Fungi</taxon>
        <taxon>Dikarya</taxon>
        <taxon>Basidiomycota</taxon>
        <taxon>Agaricomycotina</taxon>
        <taxon>Agaricomycetes</taxon>
        <taxon>Agaricomycetidae</taxon>
        <taxon>Agaricales</taxon>
        <taxon>Pleurotineae</taxon>
        <taxon>Pleurotaceae</taxon>
        <taxon>Pleurotus</taxon>
    </lineage>
</organism>
<proteinExistence type="predicted"/>
<evidence type="ECO:0000313" key="2">
    <source>
        <dbReference type="EMBL" id="KAF9501994.1"/>
    </source>
</evidence>
<sequence>MQVTKPRTRILAHPVVLHVSRRFLLAPVYFLCFMQFLTSILTVVTTASITTRHASHQETPTS</sequence>
<evidence type="ECO:0000256" key="1">
    <source>
        <dbReference type="SAM" id="Phobius"/>
    </source>
</evidence>
<keyword evidence="1" id="KW-0472">Membrane</keyword>
<feature type="transmembrane region" description="Helical" evidence="1">
    <location>
        <begin position="23"/>
        <end position="44"/>
    </location>
</feature>
<protein>
    <submittedName>
        <fullName evidence="2">Uncharacterized protein</fullName>
    </submittedName>
</protein>
<name>A0A9P6A9C5_PLEER</name>
<dbReference type="EMBL" id="MU154522">
    <property type="protein sequence ID" value="KAF9501994.1"/>
    <property type="molecule type" value="Genomic_DNA"/>
</dbReference>
<keyword evidence="1" id="KW-1133">Transmembrane helix</keyword>
<dbReference type="Proteomes" id="UP000807025">
    <property type="component" value="Unassembled WGS sequence"/>
</dbReference>
<keyword evidence="1" id="KW-0812">Transmembrane</keyword>
<dbReference type="AlphaFoldDB" id="A0A9P6A9C5"/>
<accession>A0A9P6A9C5</accession>
<gene>
    <name evidence="2" type="ORF">BDN71DRAFT_1438757</name>
</gene>
<reference evidence="2" key="1">
    <citation type="submission" date="2020-11" db="EMBL/GenBank/DDBJ databases">
        <authorList>
            <consortium name="DOE Joint Genome Institute"/>
            <person name="Ahrendt S."/>
            <person name="Riley R."/>
            <person name="Andreopoulos W."/>
            <person name="Labutti K."/>
            <person name="Pangilinan J."/>
            <person name="Ruiz-Duenas F.J."/>
            <person name="Barrasa J.M."/>
            <person name="Sanchez-Garcia M."/>
            <person name="Camarero S."/>
            <person name="Miyauchi S."/>
            <person name="Serrano A."/>
            <person name="Linde D."/>
            <person name="Babiker R."/>
            <person name="Drula E."/>
            <person name="Ayuso-Fernandez I."/>
            <person name="Pacheco R."/>
            <person name="Padilla G."/>
            <person name="Ferreira P."/>
            <person name="Barriuso J."/>
            <person name="Kellner H."/>
            <person name="Castanera R."/>
            <person name="Alfaro M."/>
            <person name="Ramirez L."/>
            <person name="Pisabarro A.G."/>
            <person name="Kuo A."/>
            <person name="Tritt A."/>
            <person name="Lipzen A."/>
            <person name="He G."/>
            <person name="Yan M."/>
            <person name="Ng V."/>
            <person name="Cullen D."/>
            <person name="Martin F."/>
            <person name="Rosso M.-N."/>
            <person name="Henrissat B."/>
            <person name="Hibbett D."/>
            <person name="Martinez A.T."/>
            <person name="Grigoriev I.V."/>
        </authorList>
    </citation>
    <scope>NUCLEOTIDE SEQUENCE</scope>
    <source>
        <strain evidence="2">ATCC 90797</strain>
    </source>
</reference>
<comment type="caution">
    <text evidence="2">The sequence shown here is derived from an EMBL/GenBank/DDBJ whole genome shotgun (WGS) entry which is preliminary data.</text>
</comment>
<keyword evidence="3" id="KW-1185">Reference proteome</keyword>
<evidence type="ECO:0000313" key="3">
    <source>
        <dbReference type="Proteomes" id="UP000807025"/>
    </source>
</evidence>